<feature type="domain" description="Peptidase S1" evidence="4">
    <location>
        <begin position="23"/>
        <end position="256"/>
    </location>
</feature>
<organism evidence="5 6">
    <name type="scientific">Furculomyces boomerangus</name>
    <dbReference type="NCBI Taxonomy" id="61424"/>
    <lineage>
        <taxon>Eukaryota</taxon>
        <taxon>Fungi</taxon>
        <taxon>Fungi incertae sedis</taxon>
        <taxon>Zoopagomycota</taxon>
        <taxon>Kickxellomycotina</taxon>
        <taxon>Harpellomycetes</taxon>
        <taxon>Harpellales</taxon>
        <taxon>Harpellaceae</taxon>
        <taxon>Furculomyces</taxon>
    </lineage>
</organism>
<dbReference type="STRING" id="61424.A0A2T9Y6L3"/>
<evidence type="ECO:0000256" key="3">
    <source>
        <dbReference type="SAM" id="SignalP"/>
    </source>
</evidence>
<dbReference type="Gene3D" id="2.40.10.10">
    <property type="entry name" value="Trypsin-like serine proteases"/>
    <property type="match status" value="1"/>
</dbReference>
<dbReference type="PRINTS" id="PR00722">
    <property type="entry name" value="CHYMOTRYPSIN"/>
</dbReference>
<dbReference type="InterPro" id="IPR001314">
    <property type="entry name" value="Peptidase_S1A"/>
</dbReference>
<dbReference type="InterPro" id="IPR033116">
    <property type="entry name" value="TRYPSIN_SER"/>
</dbReference>
<dbReference type="SMART" id="SM00020">
    <property type="entry name" value="Tryp_SPc"/>
    <property type="match status" value="1"/>
</dbReference>
<dbReference type="CDD" id="cd00190">
    <property type="entry name" value="Tryp_SPc"/>
    <property type="match status" value="1"/>
</dbReference>
<keyword evidence="1" id="KW-1015">Disulfide bond</keyword>
<feature type="chain" id="PRO_5015457948" description="Peptidase S1 domain-containing protein" evidence="3">
    <location>
        <begin position="17"/>
        <end position="263"/>
    </location>
</feature>
<keyword evidence="2" id="KW-0720">Serine protease</keyword>
<dbReference type="EMBL" id="MBFT01000671">
    <property type="protein sequence ID" value="PVU87980.1"/>
    <property type="molecule type" value="Genomic_DNA"/>
</dbReference>
<dbReference type="InterPro" id="IPR009003">
    <property type="entry name" value="Peptidase_S1_PA"/>
</dbReference>
<evidence type="ECO:0000313" key="5">
    <source>
        <dbReference type="EMBL" id="PVU87980.1"/>
    </source>
</evidence>
<evidence type="ECO:0000256" key="2">
    <source>
        <dbReference type="RuleBase" id="RU363034"/>
    </source>
</evidence>
<dbReference type="GO" id="GO:0006508">
    <property type="term" value="P:proteolysis"/>
    <property type="evidence" value="ECO:0007669"/>
    <property type="project" value="UniProtKB-KW"/>
</dbReference>
<dbReference type="SUPFAM" id="SSF50494">
    <property type="entry name" value="Trypsin-like serine proteases"/>
    <property type="match status" value="1"/>
</dbReference>
<protein>
    <recommendedName>
        <fullName evidence="4">Peptidase S1 domain-containing protein</fullName>
    </recommendedName>
</protein>
<reference evidence="5 6" key="1">
    <citation type="journal article" date="2018" name="MBio">
        <title>Comparative Genomics Reveals the Core Gene Toolbox for the Fungus-Insect Symbiosis.</title>
        <authorList>
            <person name="Wang Y."/>
            <person name="Stata M."/>
            <person name="Wang W."/>
            <person name="Stajich J.E."/>
            <person name="White M.M."/>
            <person name="Moncalvo J.M."/>
        </authorList>
    </citation>
    <scope>NUCLEOTIDE SEQUENCE [LARGE SCALE GENOMIC DNA]</scope>
    <source>
        <strain evidence="5 6">AUS-77-4</strain>
    </source>
</reference>
<gene>
    <name evidence="5" type="ORF">BB559_005789</name>
</gene>
<evidence type="ECO:0000256" key="1">
    <source>
        <dbReference type="ARBA" id="ARBA00023157"/>
    </source>
</evidence>
<keyword evidence="2" id="KW-0378">Hydrolase</keyword>
<dbReference type="PANTHER" id="PTHR24252:SF7">
    <property type="entry name" value="HYALIN"/>
    <property type="match status" value="1"/>
</dbReference>
<dbReference type="InterPro" id="IPR001254">
    <property type="entry name" value="Trypsin_dom"/>
</dbReference>
<dbReference type="PROSITE" id="PS50240">
    <property type="entry name" value="TRYPSIN_DOM"/>
    <property type="match status" value="1"/>
</dbReference>
<dbReference type="InterPro" id="IPR043504">
    <property type="entry name" value="Peptidase_S1_PA_chymotrypsin"/>
</dbReference>
<dbReference type="OrthoDB" id="6380398at2759"/>
<dbReference type="FunFam" id="2.40.10.10:FF:000068">
    <property type="entry name" value="transmembrane protease serine 2"/>
    <property type="match status" value="1"/>
</dbReference>
<dbReference type="InterPro" id="IPR018114">
    <property type="entry name" value="TRYPSIN_HIS"/>
</dbReference>
<dbReference type="PROSITE" id="PS00135">
    <property type="entry name" value="TRYPSIN_SER"/>
    <property type="match status" value="1"/>
</dbReference>
<dbReference type="GO" id="GO:0004252">
    <property type="term" value="F:serine-type endopeptidase activity"/>
    <property type="evidence" value="ECO:0007669"/>
    <property type="project" value="InterPro"/>
</dbReference>
<dbReference type="PROSITE" id="PS00134">
    <property type="entry name" value="TRYPSIN_HIS"/>
    <property type="match status" value="1"/>
</dbReference>
<keyword evidence="6" id="KW-1185">Reference proteome</keyword>
<dbReference type="PANTHER" id="PTHR24252">
    <property type="entry name" value="ACROSIN-RELATED"/>
    <property type="match status" value="1"/>
</dbReference>
<dbReference type="AlphaFoldDB" id="A0A2T9Y6L3"/>
<dbReference type="Pfam" id="PF00089">
    <property type="entry name" value="Trypsin"/>
    <property type="match status" value="1"/>
</dbReference>
<keyword evidence="2" id="KW-0645">Protease</keyword>
<accession>A0A2T9Y6L3</accession>
<sequence>MKISIGILLSLGLVVSQQDKFRIVGGVPARPNTYPFAAYMVQRRTGSLCGASLLSNSWLVTAAHCVHRTSPGDIRVTVGQLTFDPNSGSEIQRIVIHPGYETQRQTNDIALIQLRDTVDFTPIKIETETVGDNEDVRAVGWGLMYSSATRPASTLQEVDLKTMPRDDCRSRLPTFEGNGVGKQLCTGNTPGRDTCSGDSGGPLMRRSGNEWKLIGLTSFGAWDNRITLTEVCGIEEIVGIYTNVYKYLDFISDSTGISKESLT</sequence>
<comment type="caution">
    <text evidence="5">The sequence shown here is derived from an EMBL/GenBank/DDBJ whole genome shotgun (WGS) entry which is preliminary data.</text>
</comment>
<feature type="signal peptide" evidence="3">
    <location>
        <begin position="1"/>
        <end position="16"/>
    </location>
</feature>
<proteinExistence type="predicted"/>
<keyword evidence="3" id="KW-0732">Signal</keyword>
<dbReference type="Proteomes" id="UP000245699">
    <property type="component" value="Unassembled WGS sequence"/>
</dbReference>
<evidence type="ECO:0000259" key="4">
    <source>
        <dbReference type="PROSITE" id="PS50240"/>
    </source>
</evidence>
<evidence type="ECO:0000313" key="6">
    <source>
        <dbReference type="Proteomes" id="UP000245699"/>
    </source>
</evidence>
<name>A0A2T9Y6L3_9FUNG</name>